<evidence type="ECO:0000313" key="3">
    <source>
        <dbReference type="EMBL" id="OGC81981.1"/>
    </source>
</evidence>
<dbReference type="AlphaFoldDB" id="A0A1F4XJU8"/>
<dbReference type="InterPro" id="IPR021139">
    <property type="entry name" value="NYN"/>
</dbReference>
<comment type="caution">
    <text evidence="3">The sequence shown here is derived from an EMBL/GenBank/DDBJ whole genome shotgun (WGS) entry which is preliminary data.</text>
</comment>
<organism evidence="3 4">
    <name type="scientific">Candidatus Abawacabacteria bacterium RBG_16_42_10</name>
    <dbReference type="NCBI Taxonomy" id="1817814"/>
    <lineage>
        <taxon>Bacteria</taxon>
        <taxon>Candidatus Abawacaibacteriota</taxon>
    </lineage>
</organism>
<sequence length="201" mass="23779">MSDLHTILTGRIYIFIDASNVFFIKKRLRVEIDYAKVLQFFRSFDKEAKFYFFSAFQEDYQKQIDYLNELSQLGFIVRKKPLKFISTPKTRTKTQKPEEAGFYKGNMDVELAIDAIRMMSQYDTFVLFSGDSDFFTLLKYLQEHDKKIVVLSTRGFVAEELTTIGHFIDIADYLQKPKSPRRQNNTHQKRRKTPQTKRPPT</sequence>
<evidence type="ECO:0000259" key="2">
    <source>
        <dbReference type="Pfam" id="PF01936"/>
    </source>
</evidence>
<dbReference type="Pfam" id="PF01936">
    <property type="entry name" value="NYN"/>
    <property type="match status" value="1"/>
</dbReference>
<accession>A0A1F4XJU8</accession>
<dbReference type="Gene3D" id="3.40.50.1010">
    <property type="entry name" value="5'-nuclease"/>
    <property type="match status" value="1"/>
</dbReference>
<gene>
    <name evidence="3" type="ORF">A2V81_03860</name>
</gene>
<dbReference type="PANTHER" id="PTHR35458:SF2">
    <property type="entry name" value="SLR0755 PROTEIN"/>
    <property type="match status" value="1"/>
</dbReference>
<feature type="compositionally biased region" description="Basic residues" evidence="1">
    <location>
        <begin position="187"/>
        <end position="201"/>
    </location>
</feature>
<dbReference type="Proteomes" id="UP000177614">
    <property type="component" value="Unassembled WGS sequence"/>
</dbReference>
<dbReference type="InterPro" id="IPR047140">
    <property type="entry name" value="LabA"/>
</dbReference>
<feature type="region of interest" description="Disordered" evidence="1">
    <location>
        <begin position="175"/>
        <end position="201"/>
    </location>
</feature>
<evidence type="ECO:0000313" key="4">
    <source>
        <dbReference type="Proteomes" id="UP000177614"/>
    </source>
</evidence>
<dbReference type="EMBL" id="MEWR01000014">
    <property type="protein sequence ID" value="OGC81981.1"/>
    <property type="molecule type" value="Genomic_DNA"/>
</dbReference>
<name>A0A1F4XJU8_9BACT</name>
<reference evidence="3 4" key="1">
    <citation type="journal article" date="2016" name="Nat. Commun.">
        <title>Thousands of microbial genomes shed light on interconnected biogeochemical processes in an aquifer system.</title>
        <authorList>
            <person name="Anantharaman K."/>
            <person name="Brown C.T."/>
            <person name="Hug L.A."/>
            <person name="Sharon I."/>
            <person name="Castelle C.J."/>
            <person name="Probst A.J."/>
            <person name="Thomas B.C."/>
            <person name="Singh A."/>
            <person name="Wilkins M.J."/>
            <person name="Karaoz U."/>
            <person name="Brodie E.L."/>
            <person name="Williams K.H."/>
            <person name="Hubbard S.S."/>
            <person name="Banfield J.F."/>
        </authorList>
    </citation>
    <scope>NUCLEOTIDE SEQUENCE [LARGE SCALE GENOMIC DNA]</scope>
</reference>
<feature type="domain" description="NYN" evidence="2">
    <location>
        <begin position="11"/>
        <end position="168"/>
    </location>
</feature>
<evidence type="ECO:0000256" key="1">
    <source>
        <dbReference type="SAM" id="MobiDB-lite"/>
    </source>
</evidence>
<dbReference type="PANTHER" id="PTHR35458">
    <property type="entry name" value="SLR0755 PROTEIN"/>
    <property type="match status" value="1"/>
</dbReference>
<dbReference type="GO" id="GO:0004540">
    <property type="term" value="F:RNA nuclease activity"/>
    <property type="evidence" value="ECO:0007669"/>
    <property type="project" value="InterPro"/>
</dbReference>
<protein>
    <recommendedName>
        <fullName evidence="2">NYN domain-containing protein</fullName>
    </recommendedName>
</protein>
<dbReference type="STRING" id="1817814.A2V81_03860"/>
<proteinExistence type="predicted"/>
<dbReference type="CDD" id="cd10911">
    <property type="entry name" value="PIN_LabA"/>
    <property type="match status" value="1"/>
</dbReference>